<dbReference type="EMBL" id="CP032627">
    <property type="protein sequence ID" value="AYG01120.1"/>
    <property type="molecule type" value="Genomic_DNA"/>
</dbReference>
<dbReference type="OrthoDB" id="9979707at2"/>
<protein>
    <recommendedName>
        <fullName evidence="3">DUF4352 domain-containing protein</fullName>
    </recommendedName>
</protein>
<dbReference type="RefSeq" id="WP_120772500.1">
    <property type="nucleotide sequence ID" value="NZ_CP032627.1"/>
</dbReference>
<keyword evidence="2" id="KW-1185">Reference proteome</keyword>
<evidence type="ECO:0008006" key="3">
    <source>
        <dbReference type="Google" id="ProtNLM"/>
    </source>
</evidence>
<dbReference type="Proteomes" id="UP000269374">
    <property type="component" value="Chromosome"/>
</dbReference>
<reference evidence="1 2" key="1">
    <citation type="submission" date="2018-09" db="EMBL/GenBank/DDBJ databases">
        <title>Genome sequencing of strain 1JSPR-7.</title>
        <authorList>
            <person name="Heo J."/>
            <person name="Kim S.-J."/>
            <person name="Kwon S.-W."/>
        </authorList>
    </citation>
    <scope>NUCLEOTIDE SEQUENCE [LARGE SCALE GENOMIC DNA]</scope>
    <source>
        <strain evidence="1 2">1JSPR-7</strain>
    </source>
</reference>
<evidence type="ECO:0000313" key="2">
    <source>
        <dbReference type="Proteomes" id="UP000269374"/>
    </source>
</evidence>
<dbReference type="KEGG" id="lact:D7I46_08455"/>
<proteinExistence type="predicted"/>
<organism evidence="1 2">
    <name type="scientific">Lactococcus allomyrinae</name>
    <dbReference type="NCBI Taxonomy" id="2419773"/>
    <lineage>
        <taxon>Bacteria</taxon>
        <taxon>Bacillati</taxon>
        <taxon>Bacillota</taxon>
        <taxon>Bacilli</taxon>
        <taxon>Lactobacillales</taxon>
        <taxon>Streptococcaceae</taxon>
        <taxon>Lactococcus</taxon>
    </lineage>
</organism>
<sequence>MRKKSFLIIFLVAIILVLSVIRIKKINSNVPHSFEIKTFEQNKWVSLDDLKLSVTGYKLGKSYHYDGGNPNDQYINMPVTINVTVTNISNAIQDISQLSECSLYGGYDYSQTDNVKFSNRNLKVNETATISFTYTVDKKTFNSSAMHFVIGTSSLKKYDNKNYREIYNKGKYEGVIFSLS</sequence>
<gene>
    <name evidence="1" type="ORF">D7I46_08455</name>
</gene>
<accession>A0A387BJL4</accession>
<evidence type="ECO:0000313" key="1">
    <source>
        <dbReference type="EMBL" id="AYG01120.1"/>
    </source>
</evidence>
<name>A0A387BJL4_9LACT</name>
<dbReference type="AlphaFoldDB" id="A0A387BJL4"/>